<dbReference type="Pfam" id="PF14023">
    <property type="entry name" value="Bestrophin-like"/>
    <property type="match status" value="1"/>
</dbReference>
<keyword evidence="1" id="KW-1133">Transmembrane helix</keyword>
<keyword evidence="3" id="KW-1185">Reference proteome</keyword>
<keyword evidence="1" id="KW-0472">Membrane</keyword>
<evidence type="ECO:0008006" key="4">
    <source>
        <dbReference type="Google" id="ProtNLM"/>
    </source>
</evidence>
<dbReference type="EMBL" id="BJXA01000001">
    <property type="protein sequence ID" value="GEM35779.1"/>
    <property type="molecule type" value="Genomic_DNA"/>
</dbReference>
<evidence type="ECO:0000313" key="2">
    <source>
        <dbReference type="EMBL" id="GEM35779.1"/>
    </source>
</evidence>
<organism evidence="2 3">
    <name type="scientific">Nocardia ninae NBRC 108245</name>
    <dbReference type="NCBI Taxonomy" id="1210091"/>
    <lineage>
        <taxon>Bacteria</taxon>
        <taxon>Bacillati</taxon>
        <taxon>Actinomycetota</taxon>
        <taxon>Actinomycetes</taxon>
        <taxon>Mycobacteriales</taxon>
        <taxon>Nocardiaceae</taxon>
        <taxon>Nocardia</taxon>
    </lineage>
</organism>
<protein>
    <recommendedName>
        <fullName evidence="4">DUF4239 domain-containing protein</fullName>
    </recommendedName>
</protein>
<evidence type="ECO:0000256" key="1">
    <source>
        <dbReference type="SAM" id="Phobius"/>
    </source>
</evidence>
<gene>
    <name evidence="2" type="ORF">NN4_02980</name>
</gene>
<evidence type="ECO:0000313" key="3">
    <source>
        <dbReference type="Proteomes" id="UP000321424"/>
    </source>
</evidence>
<comment type="caution">
    <text evidence="2">The sequence shown here is derived from an EMBL/GenBank/DDBJ whole genome shotgun (WGS) entry which is preliminary data.</text>
</comment>
<feature type="transmembrane region" description="Helical" evidence="1">
    <location>
        <begin position="179"/>
        <end position="201"/>
    </location>
</feature>
<sequence>MAQELLVALCAAMIAVAVLVVGDRIRPKSWRQNSDESSSHLALDLAKTIFTAVLAFVFVACWNQNQNAYNHTITESKGLVDTHLAIHALPAPDRERIHDKVIAYTDQVLTEEWPLMERERRLSPDTEKTLNSLRAAVIAVQSEDPTVVEARTRALTGIDRVTQARHDRAIDVVRNLPQFLYIALCFGAVLVLLNPVLTGMLVTRRSVAMTALLGVIIGSALLAIHDLERPFSGVLGVPTDAFRYAQSQYEPSSDSPITTAE</sequence>
<feature type="transmembrane region" description="Helical" evidence="1">
    <location>
        <begin position="207"/>
        <end position="224"/>
    </location>
</feature>
<name>A0A511M583_9NOCA</name>
<reference evidence="2 3" key="1">
    <citation type="submission" date="2019-07" db="EMBL/GenBank/DDBJ databases">
        <title>Whole genome shotgun sequence of Nocardia ninae NBRC 108245.</title>
        <authorList>
            <person name="Hosoyama A."/>
            <person name="Uohara A."/>
            <person name="Ohji S."/>
            <person name="Ichikawa N."/>
        </authorList>
    </citation>
    <scope>NUCLEOTIDE SEQUENCE [LARGE SCALE GENOMIC DNA]</scope>
    <source>
        <strain evidence="2 3">NBRC 108245</strain>
    </source>
</reference>
<feature type="transmembrane region" description="Helical" evidence="1">
    <location>
        <begin position="46"/>
        <end position="63"/>
    </location>
</feature>
<dbReference type="Proteomes" id="UP000321424">
    <property type="component" value="Unassembled WGS sequence"/>
</dbReference>
<dbReference type="OrthoDB" id="3427059at2"/>
<dbReference type="AlphaFoldDB" id="A0A511M583"/>
<accession>A0A511M583</accession>
<dbReference type="RefSeq" id="WP_147128088.1">
    <property type="nucleotide sequence ID" value="NZ_BJXA01000001.1"/>
</dbReference>
<proteinExistence type="predicted"/>
<dbReference type="InterPro" id="IPR025333">
    <property type="entry name" value="DUF4239"/>
</dbReference>
<keyword evidence="1" id="KW-0812">Transmembrane</keyword>